<dbReference type="PANTHER" id="PTHR44757:SF2">
    <property type="entry name" value="BIOFILM ARCHITECTURE MAINTENANCE PROTEIN MBAA"/>
    <property type="match status" value="1"/>
</dbReference>
<dbReference type="SUPFAM" id="SSF141868">
    <property type="entry name" value="EAL domain-like"/>
    <property type="match status" value="1"/>
</dbReference>
<dbReference type="PROSITE" id="PS50883">
    <property type="entry name" value="EAL"/>
    <property type="match status" value="1"/>
</dbReference>
<evidence type="ECO:0000313" key="4">
    <source>
        <dbReference type="EMBL" id="MCV2402460.1"/>
    </source>
</evidence>
<dbReference type="PANTHER" id="PTHR44757">
    <property type="entry name" value="DIGUANYLATE CYCLASE DGCP"/>
    <property type="match status" value="1"/>
</dbReference>
<proteinExistence type="predicted"/>
<organism evidence="4 5">
    <name type="scientific">Marinomonas sargassi</name>
    <dbReference type="NCBI Taxonomy" id="2984494"/>
    <lineage>
        <taxon>Bacteria</taxon>
        <taxon>Pseudomonadati</taxon>
        <taxon>Pseudomonadota</taxon>
        <taxon>Gammaproteobacteria</taxon>
        <taxon>Oceanospirillales</taxon>
        <taxon>Oceanospirillaceae</taxon>
        <taxon>Marinomonas</taxon>
    </lineage>
</organism>
<dbReference type="Gene3D" id="3.30.450.20">
    <property type="entry name" value="PAS domain"/>
    <property type="match status" value="1"/>
</dbReference>
<protein>
    <submittedName>
        <fullName evidence="4">EAL domain-containing protein</fullName>
    </submittedName>
</protein>
<dbReference type="CDD" id="cd01949">
    <property type="entry name" value="GGDEF"/>
    <property type="match status" value="1"/>
</dbReference>
<evidence type="ECO:0000313" key="5">
    <source>
        <dbReference type="Proteomes" id="UP001209713"/>
    </source>
</evidence>
<keyword evidence="1" id="KW-0812">Transmembrane</keyword>
<dbReference type="NCBIfam" id="TIGR00254">
    <property type="entry name" value="GGDEF"/>
    <property type="match status" value="1"/>
</dbReference>
<keyword evidence="5" id="KW-1185">Reference proteome</keyword>
<dbReference type="Pfam" id="PF00563">
    <property type="entry name" value="EAL"/>
    <property type="match status" value="1"/>
</dbReference>
<dbReference type="Gene3D" id="3.20.20.450">
    <property type="entry name" value="EAL domain"/>
    <property type="match status" value="1"/>
</dbReference>
<feature type="transmembrane region" description="Helical" evidence="1">
    <location>
        <begin position="267"/>
        <end position="289"/>
    </location>
</feature>
<reference evidence="4 5" key="1">
    <citation type="submission" date="2022-10" db="EMBL/GenBank/DDBJ databases">
        <title>Marinomonas transparenta sp. nov. and Marinomonas sargassi sp. nov., isolated from marine alga (Sargassum natans (L.) Gaillon).</title>
        <authorList>
            <person name="Wang Y."/>
        </authorList>
    </citation>
    <scope>NUCLEOTIDE SEQUENCE [LARGE SCALE GENOMIC DNA]</scope>
    <source>
        <strain evidence="4 5">C2222</strain>
    </source>
</reference>
<dbReference type="InterPro" id="IPR000160">
    <property type="entry name" value="GGDEF_dom"/>
</dbReference>
<evidence type="ECO:0000259" key="3">
    <source>
        <dbReference type="PROSITE" id="PS50887"/>
    </source>
</evidence>
<dbReference type="InterPro" id="IPR001633">
    <property type="entry name" value="EAL_dom"/>
</dbReference>
<dbReference type="Gene3D" id="3.30.70.270">
    <property type="match status" value="1"/>
</dbReference>
<dbReference type="PROSITE" id="PS50887">
    <property type="entry name" value="GGDEF"/>
    <property type="match status" value="1"/>
</dbReference>
<dbReference type="InterPro" id="IPR029787">
    <property type="entry name" value="Nucleotide_cyclase"/>
</dbReference>
<keyword evidence="1" id="KW-0472">Membrane</keyword>
<comment type="caution">
    <text evidence="4">The sequence shown here is derived from an EMBL/GenBank/DDBJ whole genome shotgun (WGS) entry which is preliminary data.</text>
</comment>
<dbReference type="CDD" id="cd12914">
    <property type="entry name" value="PDC1_DGC_like"/>
    <property type="match status" value="1"/>
</dbReference>
<evidence type="ECO:0000259" key="2">
    <source>
        <dbReference type="PROSITE" id="PS50883"/>
    </source>
</evidence>
<feature type="domain" description="GGDEF" evidence="3">
    <location>
        <begin position="379"/>
        <end position="512"/>
    </location>
</feature>
<name>A0ABT2YRE8_9GAMM</name>
<dbReference type="InterPro" id="IPR043128">
    <property type="entry name" value="Rev_trsase/Diguanyl_cyclase"/>
</dbReference>
<dbReference type="Pfam" id="PF00990">
    <property type="entry name" value="GGDEF"/>
    <property type="match status" value="1"/>
</dbReference>
<accession>A0ABT2YRE8</accession>
<dbReference type="InterPro" id="IPR052155">
    <property type="entry name" value="Biofilm_reg_signaling"/>
</dbReference>
<dbReference type="SMART" id="SM00267">
    <property type="entry name" value="GGDEF"/>
    <property type="match status" value="1"/>
</dbReference>
<feature type="domain" description="EAL" evidence="2">
    <location>
        <begin position="521"/>
        <end position="772"/>
    </location>
</feature>
<dbReference type="RefSeq" id="WP_263529840.1">
    <property type="nucleotide sequence ID" value="NZ_JAOVZB010000002.1"/>
</dbReference>
<dbReference type="SMART" id="SM00052">
    <property type="entry name" value="EAL"/>
    <property type="match status" value="1"/>
</dbReference>
<dbReference type="CDD" id="cd01948">
    <property type="entry name" value="EAL"/>
    <property type="match status" value="1"/>
</dbReference>
<keyword evidence="1" id="KW-1133">Transmembrane helix</keyword>
<feature type="transmembrane region" description="Helical" evidence="1">
    <location>
        <begin position="7"/>
        <end position="26"/>
    </location>
</feature>
<dbReference type="SUPFAM" id="SSF55073">
    <property type="entry name" value="Nucleotide cyclase"/>
    <property type="match status" value="1"/>
</dbReference>
<dbReference type="InterPro" id="IPR035919">
    <property type="entry name" value="EAL_sf"/>
</dbReference>
<evidence type="ECO:0000256" key="1">
    <source>
        <dbReference type="SAM" id="Phobius"/>
    </source>
</evidence>
<dbReference type="Proteomes" id="UP001209713">
    <property type="component" value="Unassembled WGS sequence"/>
</dbReference>
<sequence>MFKTLKMRLYILTLMVIMPCCVFIFLDFQYNKSSAKAELLKTAHLASSQAASTQQNLITSTHSFLASLASSPELQNPDSQECREFITKITSLSDQYVNIGVPNKDGILTCNGTELNKPVNVKDRTYINNALSNNEFSSSGVLSDRATGHPTINFAYPVQSKFNNKDIVGAAVAVISLKWWDELLESSQLPEGSTAFVLDHKQQAVASFPEGTAYEPPQAFEKIWAGKDGISRVFNKHHVYNSQNEIILTFLTGVAIDSSLQSINERYGNIILSFFAMIIVVLALSRAFFIKSISTPLNTISDLALRLGKNEDVDHYNPTYVTEMDHLQKSFMQMATLKREAEQHSISQAKTDTLTNIPNRDTFYETLVSEIEIAKKHHSKLGLILFDLDNFKDINDLHGHDVGDEVIKKMALRLIQELYHASYIGRFAGDEFIFLLKDNVTSTSLQKVANDISDLIKKPYEITTGTAYISASLGIAMYPNDGETAKELISAVDQAMHLSKNRGRDVTSLFNWDLKYKLLEKTQLIHDLRKAIVNKEFYLAYQPIIDNQGTVVKFEALIRWNHPTRGFVSPDNFIGLAEGSGQIIEIGNWVIKEAKQALPEIQKVFGDVQVSVNISPLQLSKQHGRELSSLLLTDRKSKHNGLVVEITENLLMNLDENTRKSLLDFKDMDIQVALDDFGTGYSSLSYIMDYDIDYLKIDKKFVQQINESSNSPLCETIISMAHQLNIKVIAEGIETQKQMEVLLSYECDYLQGFYFAKPMPLAELLDYKQDKAF</sequence>
<dbReference type="EMBL" id="JAOVZB010000002">
    <property type="protein sequence ID" value="MCV2402460.1"/>
    <property type="molecule type" value="Genomic_DNA"/>
</dbReference>
<gene>
    <name evidence="4" type="ORF">OFY17_06095</name>
</gene>